<feature type="transmembrane region" description="Helical" evidence="1">
    <location>
        <begin position="20"/>
        <end position="37"/>
    </location>
</feature>
<keyword evidence="1" id="KW-1133">Transmembrane helix</keyword>
<organism evidence="2 3">
    <name type="scientific">Colletotrichum tanaceti</name>
    <dbReference type="NCBI Taxonomy" id="1306861"/>
    <lineage>
        <taxon>Eukaryota</taxon>
        <taxon>Fungi</taxon>
        <taxon>Dikarya</taxon>
        <taxon>Ascomycota</taxon>
        <taxon>Pezizomycotina</taxon>
        <taxon>Sordariomycetes</taxon>
        <taxon>Hypocreomycetidae</taxon>
        <taxon>Glomerellales</taxon>
        <taxon>Glomerellaceae</taxon>
        <taxon>Colletotrichum</taxon>
        <taxon>Colletotrichum destructivum species complex</taxon>
    </lineage>
</organism>
<dbReference type="Proteomes" id="UP000310108">
    <property type="component" value="Unassembled WGS sequence"/>
</dbReference>
<keyword evidence="1" id="KW-0812">Transmembrane</keyword>
<gene>
    <name evidence="2" type="ORF">CTA1_6159</name>
</gene>
<keyword evidence="1" id="KW-0472">Membrane</keyword>
<evidence type="ECO:0000313" key="3">
    <source>
        <dbReference type="Proteomes" id="UP000310108"/>
    </source>
</evidence>
<keyword evidence="3" id="KW-1185">Reference proteome</keyword>
<dbReference type="AlphaFoldDB" id="A0A4U6WYV1"/>
<comment type="caution">
    <text evidence="2">The sequence shown here is derived from an EMBL/GenBank/DDBJ whole genome shotgun (WGS) entry which is preliminary data.</text>
</comment>
<name>A0A4U6WYV1_9PEZI</name>
<accession>A0A4U6WYV1</accession>
<evidence type="ECO:0000256" key="1">
    <source>
        <dbReference type="SAM" id="Phobius"/>
    </source>
</evidence>
<sequence length="220" mass="25254">MHLTVYYLYDNRMPNRRMEAIGSVVSYSYLFLSFWLVEYGYPWDTWVLTYTHWTDINSENLKKKTPPKKKTKKTSGLCVFTRPSLSSPSWFVSVGRPEVVFQTTLSLSLSPCQQVGRRTEHCPKWHMLRPSLEQVETDHVQHGLHCTIDCILDLEEEEEEEEEEEQEQGVGCHSVIPPGWVNIRLLGTVDEMISSRGQNRSWFGDACMHAAGWLVGAGGV</sequence>
<evidence type="ECO:0000313" key="2">
    <source>
        <dbReference type="EMBL" id="TKW48328.1"/>
    </source>
</evidence>
<proteinExistence type="predicted"/>
<protein>
    <submittedName>
        <fullName evidence="2">Uncharacterized protein</fullName>
    </submittedName>
</protein>
<reference evidence="2 3" key="1">
    <citation type="journal article" date="2019" name="PLoS ONE">
        <title>Comparative genome analysis indicates high evolutionary potential of pathogenicity genes in Colletotrichum tanaceti.</title>
        <authorList>
            <person name="Lelwala R.V."/>
            <person name="Korhonen P.K."/>
            <person name="Young N.D."/>
            <person name="Scott J.B."/>
            <person name="Ades P.A."/>
            <person name="Gasser R.B."/>
            <person name="Taylor P.W.J."/>
        </authorList>
    </citation>
    <scope>NUCLEOTIDE SEQUENCE [LARGE SCALE GENOMIC DNA]</scope>
    <source>
        <strain evidence="2">BRIP57314</strain>
    </source>
</reference>
<dbReference type="EMBL" id="PJEX01001158">
    <property type="protein sequence ID" value="TKW48328.1"/>
    <property type="molecule type" value="Genomic_DNA"/>
</dbReference>